<dbReference type="Pfam" id="PF18862">
    <property type="entry name" value="ApeA_NTD1"/>
    <property type="match status" value="1"/>
</dbReference>
<dbReference type="EMBL" id="JBHZQA010000005">
    <property type="protein sequence ID" value="MFE3848184.1"/>
    <property type="molecule type" value="Genomic_DNA"/>
</dbReference>
<evidence type="ECO:0000313" key="3">
    <source>
        <dbReference type="EMBL" id="MFE3848184.1"/>
    </source>
</evidence>
<name>A0ABW6HMB0_9FLAO</name>
<protein>
    <submittedName>
        <fullName evidence="3">HEPN domain-containing protein</fullName>
    </submittedName>
</protein>
<organism evidence="3 4">
    <name type="scientific">Flavobacterium fructosi</name>
    <dbReference type="NCBI Taxonomy" id="3230416"/>
    <lineage>
        <taxon>Bacteria</taxon>
        <taxon>Pseudomonadati</taxon>
        <taxon>Bacteroidota</taxon>
        <taxon>Flavobacteriia</taxon>
        <taxon>Flavobacteriales</taxon>
        <taxon>Flavobacteriaceae</taxon>
        <taxon>Flavobacterium</taxon>
    </lineage>
</organism>
<evidence type="ECO:0000259" key="2">
    <source>
        <dbReference type="Pfam" id="PF18862"/>
    </source>
</evidence>
<feature type="domain" description="ApeA N-terminal" evidence="2">
    <location>
        <begin position="6"/>
        <end position="179"/>
    </location>
</feature>
<dbReference type="RefSeq" id="WP_379858139.1">
    <property type="nucleotide sequence ID" value="NZ_JBHZQA010000005.1"/>
</dbReference>
<sequence length="334" mass="39867">MISFKKYSPEYVFVSSHHKIDPYNLKIKEFKIDNSAFNEWIRSFHWYDNENKKLEKEDDVRHKIIIKEKFLEIEIIKTIRHTSNLNSLNIINVGYVSFSSQNKLSVIEMIDIYKTFQKFLILFYGKSNHFKAFRIKCLSCGEWFSLYYNKDFVNENNSDYISFDYIDIKKDLNKILQEWYLNEDIQFCSDIILGNILSIKVSHSRRFTNSLASFEAFNKRFGANHKNPTVEKYFNDLKYIFIEIMIIEEELYKSFVKKVIRTRDYYVHGNKTQVNIFSKFDLLYISFLIDFVIGVELSKQLGFSSENIKDIINKATSVYVLMQSTNRILDKNIL</sequence>
<reference evidence="3 4" key="1">
    <citation type="submission" date="2024-06" db="EMBL/GenBank/DDBJ databases">
        <title>Flavobacterium spp. isolated from glacier.</title>
        <authorList>
            <person name="Han D."/>
        </authorList>
    </citation>
    <scope>NUCLEOTIDE SEQUENCE [LARGE SCALE GENOMIC DNA]</scope>
    <source>
        <strain evidence="3 4">LB3P45</strain>
    </source>
</reference>
<comment type="caution">
    <text evidence="3">The sequence shown here is derived from an EMBL/GenBank/DDBJ whole genome shotgun (WGS) entry which is preliminary data.</text>
</comment>
<keyword evidence="4" id="KW-1185">Reference proteome</keyword>
<evidence type="ECO:0000259" key="1">
    <source>
        <dbReference type="Pfam" id="PF18739"/>
    </source>
</evidence>
<proteinExistence type="predicted"/>
<dbReference type="Proteomes" id="UP001600039">
    <property type="component" value="Unassembled WGS sequence"/>
</dbReference>
<feature type="domain" description="Apea-like HEPN" evidence="1">
    <location>
        <begin position="217"/>
        <end position="306"/>
    </location>
</feature>
<dbReference type="InterPro" id="IPR041223">
    <property type="entry name" value="ApeA_NTD"/>
</dbReference>
<accession>A0ABW6HMB0</accession>
<evidence type="ECO:0000313" key="4">
    <source>
        <dbReference type="Proteomes" id="UP001600039"/>
    </source>
</evidence>
<dbReference type="InterPro" id="IPR041229">
    <property type="entry name" value="HEPN_Apea"/>
</dbReference>
<gene>
    <name evidence="3" type="ORF">ACFX5D_09460</name>
</gene>
<dbReference type="Pfam" id="PF18739">
    <property type="entry name" value="HEPN_Apea"/>
    <property type="match status" value="1"/>
</dbReference>